<dbReference type="InterPro" id="IPR001638">
    <property type="entry name" value="Solute-binding_3/MltF_N"/>
</dbReference>
<evidence type="ECO:0000256" key="1">
    <source>
        <dbReference type="ARBA" id="ARBA00004651"/>
    </source>
</evidence>
<evidence type="ECO:0000256" key="8">
    <source>
        <dbReference type="ARBA" id="ARBA00023136"/>
    </source>
</evidence>
<dbReference type="InterPro" id="IPR000515">
    <property type="entry name" value="MetI-like"/>
</dbReference>
<name>A0AAF0BJT5_9LACT</name>
<dbReference type="FunFam" id="1.10.3720.10:FF:000033">
    <property type="entry name" value="Polar amino acid ABC transporter permease"/>
    <property type="match status" value="1"/>
</dbReference>
<dbReference type="CDD" id="cd06261">
    <property type="entry name" value="TM_PBP2"/>
    <property type="match status" value="1"/>
</dbReference>
<feature type="signal peptide" evidence="10">
    <location>
        <begin position="1"/>
        <end position="29"/>
    </location>
</feature>
<evidence type="ECO:0000313" key="13">
    <source>
        <dbReference type="Proteomes" id="UP001179483"/>
    </source>
</evidence>
<dbReference type="InterPro" id="IPR035906">
    <property type="entry name" value="MetI-like_sf"/>
</dbReference>
<dbReference type="GO" id="GO:0043190">
    <property type="term" value="C:ATP-binding cassette (ABC) transporter complex"/>
    <property type="evidence" value="ECO:0007669"/>
    <property type="project" value="InterPro"/>
</dbReference>
<dbReference type="GO" id="GO:0006865">
    <property type="term" value="P:amino acid transport"/>
    <property type="evidence" value="ECO:0007669"/>
    <property type="project" value="UniProtKB-KW"/>
</dbReference>
<dbReference type="SUPFAM" id="SSF53850">
    <property type="entry name" value="Periplasmic binding protein-like II"/>
    <property type="match status" value="1"/>
</dbReference>
<comment type="similarity">
    <text evidence="2">Belongs to the binding-protein-dependent transport system permease family. HisMQ subfamily.</text>
</comment>
<dbReference type="GO" id="GO:0022857">
    <property type="term" value="F:transmembrane transporter activity"/>
    <property type="evidence" value="ECO:0007669"/>
    <property type="project" value="InterPro"/>
</dbReference>
<comment type="subcellular location">
    <subcellularLocation>
        <location evidence="1 9">Cell membrane</location>
        <topology evidence="1 9">Multi-pass membrane protein</topology>
    </subcellularLocation>
</comment>
<evidence type="ECO:0000256" key="5">
    <source>
        <dbReference type="ARBA" id="ARBA00022692"/>
    </source>
</evidence>
<evidence type="ECO:0000256" key="3">
    <source>
        <dbReference type="ARBA" id="ARBA00022448"/>
    </source>
</evidence>
<dbReference type="SMART" id="SM00062">
    <property type="entry name" value="PBPb"/>
    <property type="match status" value="1"/>
</dbReference>
<keyword evidence="6" id="KW-0029">Amino-acid transport</keyword>
<sequence>MMKYMKQIMFVCMAFMLAMVGLSQHAVLANDSGQTATSAPESSEVTAPGEDTLYQDIQDRGVLRVGTNSTYAPFEFSILKDGKNQVVGLDIFLAQKIADDLGVDLQVVDMEFSNLLTSLDTGQIDIVLAGMTSTEERAKSVDFSDIYQVSGQSFVIQESKVSEITDDSYFSNGGKISIGEGTTQQLLVGEYYPNSEVQVMRTTTDSISALDSGLVDGVLLDEDVAGAYAAENPNLTVIEANLPIQDPGKAAAMPKDQPTLQAAVNESISDAQEQGLIDQWLEESYQIIEDNRQSTWAAYAPYFVNGLKTTLVISATAIFFGLIIGAALALMRLSENKLVDLIAQAYIEVVRGTPLMIQVLFVYLGFAGMFGWSTMTSGLVAVSLNSGAYIAEIIRGGISSVDKGQAEAARSLGLGYWTTMRKVIFPQSLRSIWPSLGNEFVSLIKESSIVSTIGVAELTFQTRNVSTITFNGIIPLIISMAIYFILTFTLTKLLNVYERRMNEKYAQ</sequence>
<dbReference type="PROSITE" id="PS50928">
    <property type="entry name" value="ABC_TM1"/>
    <property type="match status" value="1"/>
</dbReference>
<dbReference type="AlphaFoldDB" id="A0AAF0BJT5"/>
<feature type="transmembrane region" description="Helical" evidence="9">
    <location>
        <begin position="473"/>
        <end position="494"/>
    </location>
</feature>
<evidence type="ECO:0000256" key="9">
    <source>
        <dbReference type="RuleBase" id="RU363032"/>
    </source>
</evidence>
<keyword evidence="5 9" id="KW-0812">Transmembrane</keyword>
<reference evidence="12" key="1">
    <citation type="submission" date="2023-01" db="EMBL/GenBank/DDBJ databases">
        <title>Oxazolidinone resistance genes in florfenicol resistant enterococci from beef cattle and veal calves at slaughter.</title>
        <authorList>
            <person name="Biggel M."/>
        </authorList>
    </citation>
    <scope>NUCLEOTIDE SEQUENCE</scope>
    <source>
        <strain evidence="12">K79-1</strain>
    </source>
</reference>
<feature type="chain" id="PRO_5041925983" evidence="10">
    <location>
        <begin position="30"/>
        <end position="507"/>
    </location>
</feature>
<dbReference type="RefSeq" id="WP_271735849.1">
    <property type="nucleotide sequence ID" value="NZ_CP116590.1"/>
</dbReference>
<evidence type="ECO:0000256" key="4">
    <source>
        <dbReference type="ARBA" id="ARBA00022475"/>
    </source>
</evidence>
<evidence type="ECO:0000256" key="10">
    <source>
        <dbReference type="SAM" id="SignalP"/>
    </source>
</evidence>
<dbReference type="Gene3D" id="1.10.3720.10">
    <property type="entry name" value="MetI-like"/>
    <property type="match status" value="1"/>
</dbReference>
<proteinExistence type="inferred from homology"/>
<keyword evidence="8 9" id="KW-0472">Membrane</keyword>
<evidence type="ECO:0000256" key="2">
    <source>
        <dbReference type="ARBA" id="ARBA00010072"/>
    </source>
</evidence>
<feature type="transmembrane region" description="Helical" evidence="9">
    <location>
        <begin position="311"/>
        <end position="331"/>
    </location>
</feature>
<keyword evidence="7 9" id="KW-1133">Transmembrane helix</keyword>
<dbReference type="InterPro" id="IPR043429">
    <property type="entry name" value="ArtM/GltK/GlnP/TcyL/YhdX-like"/>
</dbReference>
<dbReference type="PANTHER" id="PTHR30614">
    <property type="entry name" value="MEMBRANE COMPONENT OF AMINO ACID ABC TRANSPORTER"/>
    <property type="match status" value="1"/>
</dbReference>
<feature type="transmembrane region" description="Helical" evidence="9">
    <location>
        <begin position="352"/>
        <end position="372"/>
    </location>
</feature>
<feature type="domain" description="ABC transmembrane type-1" evidence="11">
    <location>
        <begin position="307"/>
        <end position="495"/>
    </location>
</feature>
<evidence type="ECO:0000256" key="7">
    <source>
        <dbReference type="ARBA" id="ARBA00022989"/>
    </source>
</evidence>
<dbReference type="PANTHER" id="PTHR30614:SF20">
    <property type="entry name" value="GLUTAMINE TRANSPORT SYSTEM PERMEASE PROTEIN GLNP"/>
    <property type="match status" value="1"/>
</dbReference>
<keyword evidence="3 9" id="KW-0813">Transport</keyword>
<dbReference type="NCBIfam" id="TIGR01726">
    <property type="entry name" value="HEQRo_perm_3TM"/>
    <property type="match status" value="1"/>
</dbReference>
<dbReference type="Pfam" id="PF00528">
    <property type="entry name" value="BPD_transp_1"/>
    <property type="match status" value="1"/>
</dbReference>
<gene>
    <name evidence="12" type="ORF">PML80_08920</name>
</gene>
<dbReference type="Gene3D" id="3.40.190.10">
    <property type="entry name" value="Periplasmic binding protein-like II"/>
    <property type="match status" value="2"/>
</dbReference>
<accession>A0AAF0BJT5</accession>
<dbReference type="SUPFAM" id="SSF161098">
    <property type="entry name" value="MetI-like"/>
    <property type="match status" value="1"/>
</dbReference>
<protein>
    <submittedName>
        <fullName evidence="12">ABC transporter substrate-binding protein/permease</fullName>
    </submittedName>
</protein>
<keyword evidence="10" id="KW-0732">Signal</keyword>
<dbReference type="Pfam" id="PF00497">
    <property type="entry name" value="SBP_bac_3"/>
    <property type="match status" value="1"/>
</dbReference>
<dbReference type="InterPro" id="IPR010065">
    <property type="entry name" value="AA_ABC_transptr_permease_3TM"/>
</dbReference>
<keyword evidence="4" id="KW-1003">Cell membrane</keyword>
<organism evidence="12 13">
    <name type="scientific">Aerococcus urinaeequi</name>
    <dbReference type="NCBI Taxonomy" id="51665"/>
    <lineage>
        <taxon>Bacteria</taxon>
        <taxon>Bacillati</taxon>
        <taxon>Bacillota</taxon>
        <taxon>Bacilli</taxon>
        <taxon>Lactobacillales</taxon>
        <taxon>Aerococcaceae</taxon>
        <taxon>Aerococcus</taxon>
    </lineage>
</organism>
<evidence type="ECO:0000256" key="6">
    <source>
        <dbReference type="ARBA" id="ARBA00022970"/>
    </source>
</evidence>
<evidence type="ECO:0000313" key="12">
    <source>
        <dbReference type="EMBL" id="WCG37621.1"/>
    </source>
</evidence>
<evidence type="ECO:0000259" key="11">
    <source>
        <dbReference type="PROSITE" id="PS50928"/>
    </source>
</evidence>
<dbReference type="EMBL" id="CP116590">
    <property type="protein sequence ID" value="WCG37621.1"/>
    <property type="molecule type" value="Genomic_DNA"/>
</dbReference>
<dbReference type="Proteomes" id="UP001179483">
    <property type="component" value="Chromosome"/>
</dbReference>